<dbReference type="InterPro" id="IPR036388">
    <property type="entry name" value="WH-like_DNA-bd_sf"/>
</dbReference>
<proteinExistence type="predicted"/>
<dbReference type="Gene3D" id="1.10.10.10">
    <property type="entry name" value="Winged helix-like DNA-binding domain superfamily/Winged helix DNA-binding domain"/>
    <property type="match status" value="1"/>
</dbReference>
<comment type="caution">
    <text evidence="2">The sequence shown here is derived from an EMBL/GenBank/DDBJ whole genome shotgun (WGS) entry which is preliminary data.</text>
</comment>
<gene>
    <name evidence="2" type="ORF">QQ008_10680</name>
</gene>
<dbReference type="Proteomes" id="UP001172082">
    <property type="component" value="Unassembled WGS sequence"/>
</dbReference>
<evidence type="ECO:0000313" key="3">
    <source>
        <dbReference type="Proteomes" id="UP001172082"/>
    </source>
</evidence>
<keyword evidence="3" id="KW-1185">Reference proteome</keyword>
<name>A0ABT8KNN5_9BACT</name>
<reference evidence="2" key="1">
    <citation type="submission" date="2023-06" db="EMBL/GenBank/DDBJ databases">
        <title>Genomic of Parafulvivirga corallium.</title>
        <authorList>
            <person name="Wang G."/>
        </authorList>
    </citation>
    <scope>NUCLEOTIDE SEQUENCE</scope>
    <source>
        <strain evidence="2">BMA10</strain>
    </source>
</reference>
<dbReference type="EMBL" id="JAUJEA010000003">
    <property type="protein sequence ID" value="MDN5201833.1"/>
    <property type="molecule type" value="Genomic_DNA"/>
</dbReference>
<protein>
    <submittedName>
        <fullName evidence="2">HTH domain-containing protein</fullName>
    </submittedName>
</protein>
<dbReference type="InterPro" id="IPR013196">
    <property type="entry name" value="HTH_11"/>
</dbReference>
<dbReference type="RefSeq" id="WP_346751859.1">
    <property type="nucleotide sequence ID" value="NZ_JAUJEA010000003.1"/>
</dbReference>
<sequence>MAGLKYYERFKRLEKLIRLKATGSPKELAKKFEVSERTIYRLIESIELANNKKIKFSYEENSYIFFDEN</sequence>
<accession>A0ABT8KNN5</accession>
<dbReference type="Pfam" id="PF08279">
    <property type="entry name" value="HTH_11"/>
    <property type="match status" value="1"/>
</dbReference>
<evidence type="ECO:0000313" key="2">
    <source>
        <dbReference type="EMBL" id="MDN5201833.1"/>
    </source>
</evidence>
<feature type="domain" description="Helix-turn-helix type 11" evidence="1">
    <location>
        <begin position="13"/>
        <end position="49"/>
    </location>
</feature>
<organism evidence="2 3">
    <name type="scientific">Splendidivirga corallicola</name>
    <dbReference type="NCBI Taxonomy" id="3051826"/>
    <lineage>
        <taxon>Bacteria</taxon>
        <taxon>Pseudomonadati</taxon>
        <taxon>Bacteroidota</taxon>
        <taxon>Cytophagia</taxon>
        <taxon>Cytophagales</taxon>
        <taxon>Splendidivirgaceae</taxon>
        <taxon>Splendidivirga</taxon>
    </lineage>
</organism>
<evidence type="ECO:0000259" key="1">
    <source>
        <dbReference type="Pfam" id="PF08279"/>
    </source>
</evidence>